<dbReference type="AlphaFoldDB" id="A0A409Y986"/>
<protein>
    <recommendedName>
        <fullName evidence="2">F-box domain-containing protein</fullName>
    </recommendedName>
</protein>
<dbReference type="CDD" id="cd09917">
    <property type="entry name" value="F-box_SF"/>
    <property type="match status" value="1"/>
</dbReference>
<comment type="caution">
    <text evidence="3">The sequence shown here is derived from an EMBL/GenBank/DDBJ whole genome shotgun (WGS) entry which is preliminary data.</text>
</comment>
<keyword evidence="4" id="KW-1185">Reference proteome</keyword>
<dbReference type="PROSITE" id="PS50181">
    <property type="entry name" value="FBOX"/>
    <property type="match status" value="1"/>
</dbReference>
<dbReference type="Proteomes" id="UP000284842">
    <property type="component" value="Unassembled WGS sequence"/>
</dbReference>
<gene>
    <name evidence="3" type="ORF">CVT24_005224</name>
</gene>
<dbReference type="InterPro" id="IPR001810">
    <property type="entry name" value="F-box_dom"/>
</dbReference>
<dbReference type="OrthoDB" id="2322499at2759"/>
<dbReference type="InParanoid" id="A0A409Y986"/>
<reference evidence="3 4" key="1">
    <citation type="journal article" date="2018" name="Evol. Lett.">
        <title>Horizontal gene cluster transfer increased hallucinogenic mushroom diversity.</title>
        <authorList>
            <person name="Reynolds H.T."/>
            <person name="Vijayakumar V."/>
            <person name="Gluck-Thaler E."/>
            <person name="Korotkin H.B."/>
            <person name="Matheny P.B."/>
            <person name="Slot J.C."/>
        </authorList>
    </citation>
    <scope>NUCLEOTIDE SEQUENCE [LARGE SCALE GENOMIC DNA]</scope>
    <source>
        <strain evidence="3 4">2629</strain>
    </source>
</reference>
<evidence type="ECO:0000313" key="3">
    <source>
        <dbReference type="EMBL" id="PPQ99646.1"/>
    </source>
</evidence>
<proteinExistence type="predicted"/>
<feature type="region of interest" description="Disordered" evidence="1">
    <location>
        <begin position="1"/>
        <end position="92"/>
    </location>
</feature>
<dbReference type="Pfam" id="PF00646">
    <property type="entry name" value="F-box"/>
    <property type="match status" value="1"/>
</dbReference>
<dbReference type="EMBL" id="NHTK01001350">
    <property type="protein sequence ID" value="PPQ99646.1"/>
    <property type="molecule type" value="Genomic_DNA"/>
</dbReference>
<feature type="domain" description="F-box" evidence="2">
    <location>
        <begin position="101"/>
        <end position="150"/>
    </location>
</feature>
<evidence type="ECO:0000256" key="1">
    <source>
        <dbReference type="SAM" id="MobiDB-lite"/>
    </source>
</evidence>
<feature type="compositionally biased region" description="Acidic residues" evidence="1">
    <location>
        <begin position="41"/>
        <end position="53"/>
    </location>
</feature>
<accession>A0A409Y986</accession>
<dbReference type="STRING" id="181874.A0A409Y986"/>
<evidence type="ECO:0000313" key="4">
    <source>
        <dbReference type="Proteomes" id="UP000284842"/>
    </source>
</evidence>
<sequence>MASAPRRSTRPRNQATRNAPPAPATQVDVVSVTVGPKTDEEVVAQDDEEVAFEEPEKNTKKRKAPQPKKNASVKKKAAMSASGSGQPPAKKARAIDTSNVLKLIMKMPFDISYEIFTCLEPMDLINLGRSSKDLKELVLSSDFKMIWRHTLSVLGLPPCPEDMLLPAYADLAFGKNCWLCSSTTLVTFLWGDRKKLCHQCHSRQPYIETKHYDQLPESLTGQRFFYSLRYGVKASGYIAQVVLRLGDEYRSLKTEDEKQEWENVTASKLKALTEHAARCRDWRTWWEKECTRREQAMFQDQKERVVQMLKDLGWEEELALMSHRRLVQPQQREDILKICRKRFTDDIIENLKVMLNDIMTRTKEDRIDGKNEKILRIRLGIVNTAYNNALASWYSPFESRPRGCDIMQIPRFRQLVRDIENRPTITAADFGFQKDTLPEIIKEAQAIINDKLLQIVASGYGKKKSYDPTTVLSLATTLFNNEDIGYKRMQPRDRTQANACSFLTVPQVMTCATSGAVPADPLSVFDQLVVETSADRARPWNSASRLSFNKHAHDAACGVLNICNLDPEQTTLEEVENADPILECEACNSFTKGRLILSWDGAVAHALAVHKGKVDSKTVRLIRGKDADEARGVMATNKRRRQYTYANAKVVCLHCNVIMNVVENMLKHIYETHDVKFTGDEDMAFAYMNYISYLDLIGREDGEYRLWPPRNPGVV</sequence>
<feature type="compositionally biased region" description="Basic residues" evidence="1">
    <location>
        <begin position="59"/>
        <end position="77"/>
    </location>
</feature>
<organism evidence="3 4">
    <name type="scientific">Panaeolus cyanescens</name>
    <dbReference type="NCBI Taxonomy" id="181874"/>
    <lineage>
        <taxon>Eukaryota</taxon>
        <taxon>Fungi</taxon>
        <taxon>Dikarya</taxon>
        <taxon>Basidiomycota</taxon>
        <taxon>Agaricomycotina</taxon>
        <taxon>Agaricomycetes</taxon>
        <taxon>Agaricomycetidae</taxon>
        <taxon>Agaricales</taxon>
        <taxon>Agaricineae</taxon>
        <taxon>Galeropsidaceae</taxon>
        <taxon>Panaeolus</taxon>
    </lineage>
</organism>
<evidence type="ECO:0000259" key="2">
    <source>
        <dbReference type="PROSITE" id="PS50181"/>
    </source>
</evidence>
<name>A0A409Y986_9AGAR</name>